<dbReference type="OrthoDB" id="10262359at2759"/>
<dbReference type="PANTHER" id="PTHR44733:SF1">
    <property type="entry name" value="DNAJ HOMOLOG SUBFAMILY C MEMBER 22"/>
    <property type="match status" value="1"/>
</dbReference>
<gene>
    <name evidence="2" type="ORF">ACAOBT_LOCUS37537</name>
</gene>
<comment type="caution">
    <text evidence="2">The sequence shown here is derived from an EMBL/GenBank/DDBJ whole genome shotgun (WGS) entry which is preliminary data.</text>
</comment>
<protein>
    <submittedName>
        <fullName evidence="2">Uncharacterized protein</fullName>
    </submittedName>
</protein>
<sequence>QPPFSSSRFISAITVSYLWGQLVKLAIPEEEVAGINWMPFCHWLIPFAIGLGVWVVGNIGREQGSLWLTMATAYLTYLSRWYIYDDSIWMTIMTVSCGLVFDTFSKQWRRTPRKKRSFIQRVTVIAVCGLIYSSLWVSYFYFNGKITDTNGDEIPVHEAIHHFFTSPWWTDLYQSLFDTYNYAQHHGW</sequence>
<feature type="transmembrane region" description="Helical" evidence="1">
    <location>
        <begin position="124"/>
        <end position="142"/>
    </location>
</feature>
<feature type="transmembrane region" description="Helical" evidence="1">
    <location>
        <begin position="64"/>
        <end position="82"/>
    </location>
</feature>
<keyword evidence="3" id="KW-1185">Reference proteome</keyword>
<reference evidence="2" key="1">
    <citation type="submission" date="2022-03" db="EMBL/GenBank/DDBJ databases">
        <authorList>
            <person name="Sayadi A."/>
        </authorList>
    </citation>
    <scope>NUCLEOTIDE SEQUENCE</scope>
</reference>
<feature type="transmembrane region" description="Helical" evidence="1">
    <location>
        <begin position="37"/>
        <end position="57"/>
    </location>
</feature>
<keyword evidence="1" id="KW-0472">Membrane</keyword>
<dbReference type="PANTHER" id="PTHR44733">
    <property type="entry name" value="DNAJ HOMOLOG SUBFAMILY C MEMBER 22"/>
    <property type="match status" value="1"/>
</dbReference>
<feature type="non-terminal residue" evidence="2">
    <location>
        <position position="1"/>
    </location>
</feature>
<evidence type="ECO:0000313" key="2">
    <source>
        <dbReference type="EMBL" id="CAH2019977.1"/>
    </source>
</evidence>
<dbReference type="AlphaFoldDB" id="A0A9P0QH90"/>
<dbReference type="GO" id="GO:0016020">
    <property type="term" value="C:membrane"/>
    <property type="evidence" value="ECO:0007669"/>
    <property type="project" value="TreeGrafter"/>
</dbReference>
<keyword evidence="1" id="KW-1133">Transmembrane helix</keyword>
<dbReference type="EMBL" id="CAKOFQ010010678">
    <property type="protein sequence ID" value="CAH2019977.1"/>
    <property type="molecule type" value="Genomic_DNA"/>
</dbReference>
<dbReference type="Proteomes" id="UP001152888">
    <property type="component" value="Unassembled WGS sequence"/>
</dbReference>
<evidence type="ECO:0000313" key="3">
    <source>
        <dbReference type="Proteomes" id="UP001152888"/>
    </source>
</evidence>
<organism evidence="2 3">
    <name type="scientific">Acanthoscelides obtectus</name>
    <name type="common">Bean weevil</name>
    <name type="synonym">Bruchus obtectus</name>
    <dbReference type="NCBI Taxonomy" id="200917"/>
    <lineage>
        <taxon>Eukaryota</taxon>
        <taxon>Metazoa</taxon>
        <taxon>Ecdysozoa</taxon>
        <taxon>Arthropoda</taxon>
        <taxon>Hexapoda</taxon>
        <taxon>Insecta</taxon>
        <taxon>Pterygota</taxon>
        <taxon>Neoptera</taxon>
        <taxon>Endopterygota</taxon>
        <taxon>Coleoptera</taxon>
        <taxon>Polyphaga</taxon>
        <taxon>Cucujiformia</taxon>
        <taxon>Chrysomeloidea</taxon>
        <taxon>Chrysomelidae</taxon>
        <taxon>Bruchinae</taxon>
        <taxon>Bruchini</taxon>
        <taxon>Acanthoscelides</taxon>
    </lineage>
</organism>
<accession>A0A9P0QH90</accession>
<name>A0A9P0QH90_ACAOB</name>
<feature type="transmembrane region" description="Helical" evidence="1">
    <location>
        <begin position="88"/>
        <end position="104"/>
    </location>
</feature>
<proteinExistence type="predicted"/>
<keyword evidence="1" id="KW-0812">Transmembrane</keyword>
<evidence type="ECO:0000256" key="1">
    <source>
        <dbReference type="SAM" id="Phobius"/>
    </source>
</evidence>